<accession>A0AAV9V4F5</accession>
<gene>
    <name evidence="2" type="ORF">TWF696_003652</name>
</gene>
<keyword evidence="3" id="KW-1185">Reference proteome</keyword>
<feature type="region of interest" description="Disordered" evidence="1">
    <location>
        <begin position="1"/>
        <end position="115"/>
    </location>
</feature>
<reference evidence="2 3" key="1">
    <citation type="submission" date="2019-10" db="EMBL/GenBank/DDBJ databases">
        <authorList>
            <person name="Palmer J.M."/>
        </authorList>
    </citation>
    <scope>NUCLEOTIDE SEQUENCE [LARGE SCALE GENOMIC DNA]</scope>
    <source>
        <strain evidence="2 3">TWF696</strain>
    </source>
</reference>
<organism evidence="2 3">
    <name type="scientific">Orbilia brochopaga</name>
    <dbReference type="NCBI Taxonomy" id="3140254"/>
    <lineage>
        <taxon>Eukaryota</taxon>
        <taxon>Fungi</taxon>
        <taxon>Dikarya</taxon>
        <taxon>Ascomycota</taxon>
        <taxon>Pezizomycotina</taxon>
        <taxon>Orbiliomycetes</taxon>
        <taxon>Orbiliales</taxon>
        <taxon>Orbiliaceae</taxon>
        <taxon>Orbilia</taxon>
    </lineage>
</organism>
<evidence type="ECO:0000256" key="1">
    <source>
        <dbReference type="SAM" id="MobiDB-lite"/>
    </source>
</evidence>
<evidence type="ECO:0000313" key="2">
    <source>
        <dbReference type="EMBL" id="KAK6354509.1"/>
    </source>
</evidence>
<name>A0AAV9V4F5_9PEZI</name>
<evidence type="ECO:0000313" key="3">
    <source>
        <dbReference type="Proteomes" id="UP001375240"/>
    </source>
</evidence>
<feature type="compositionally biased region" description="Polar residues" evidence="1">
    <location>
        <begin position="132"/>
        <end position="148"/>
    </location>
</feature>
<feature type="compositionally biased region" description="Polar residues" evidence="1">
    <location>
        <begin position="101"/>
        <end position="111"/>
    </location>
</feature>
<comment type="caution">
    <text evidence="2">The sequence shown here is derived from an EMBL/GenBank/DDBJ whole genome shotgun (WGS) entry which is preliminary data.</text>
</comment>
<proteinExistence type="predicted"/>
<dbReference type="AlphaFoldDB" id="A0AAV9V4F5"/>
<dbReference type="EMBL" id="JAVHNQ010000002">
    <property type="protein sequence ID" value="KAK6354509.1"/>
    <property type="molecule type" value="Genomic_DNA"/>
</dbReference>
<feature type="region of interest" description="Disordered" evidence="1">
    <location>
        <begin position="127"/>
        <end position="154"/>
    </location>
</feature>
<sequence length="285" mass="31585">MTADESASLQDLPGYASEHGSIEDGAGGFVMVELEADPSEGSENIDPALLRTPPPGAPAQDSPTSPNSSPPEPSDPEVFDSDLDVDENNPSSLPPRPATPTPSRLYTSSPLSPYGSRRALQLLTPQPVAPLSPTSPSGNKNAHQSNPNHYPKLRSKLRKDRERELLTQKGVMGKNKLEDRRIRERMITSLRKNLSQTIQPETRAAIKSLMQLVTMSKDRDPAWAARLEKFDWLDYCEMWRFQYLEIEELIQLKGWENTDMADPPAIHYAINYLRQQTGTPAGGKG</sequence>
<protein>
    <submittedName>
        <fullName evidence="2">Uncharacterized protein</fullName>
    </submittedName>
</protein>
<feature type="compositionally biased region" description="Acidic residues" evidence="1">
    <location>
        <begin position="74"/>
        <end position="87"/>
    </location>
</feature>
<dbReference type="Proteomes" id="UP001375240">
    <property type="component" value="Unassembled WGS sequence"/>
</dbReference>